<evidence type="ECO:0000256" key="1">
    <source>
        <dbReference type="ARBA" id="ARBA00000349"/>
    </source>
</evidence>
<evidence type="ECO:0000256" key="9">
    <source>
        <dbReference type="ARBA" id="ARBA00023002"/>
    </source>
</evidence>
<evidence type="ECO:0000256" key="5">
    <source>
        <dbReference type="ARBA" id="ARBA00022523"/>
    </source>
</evidence>
<dbReference type="InterPro" id="IPR008972">
    <property type="entry name" value="Cupredoxin"/>
</dbReference>
<dbReference type="CDD" id="cd13897">
    <property type="entry name" value="CuRO_3_LCC_plant"/>
    <property type="match status" value="1"/>
</dbReference>
<dbReference type="GO" id="GO:0048046">
    <property type="term" value="C:apoplast"/>
    <property type="evidence" value="ECO:0007669"/>
    <property type="project" value="UniProtKB-SubCell"/>
</dbReference>
<evidence type="ECO:0000256" key="4">
    <source>
        <dbReference type="ARBA" id="ARBA00012297"/>
    </source>
</evidence>
<sequence length="591" mass="65712">MKITYTQNLYYFISLNFPNMTRFIFSLAWCFVLLLSASSLASAAIVEQTFNVENVTVQRLCSPQVITAVNGSLPGPTLYAREGDTVIIHLVNKSPYNMTIHWHGITQFLTPWADGPEYITQCPIPSGGKYTYKFNITGQEGTLWWHAHTSYLRATVHGAIIIKPRLGNSYPFPRVYQEVPILLGEWWSANVVEVERNATDTGNGPQESNATSINGFLGDLYNCTQDPLYTLRVKQGKTYLLRMINAALDEHHFFKIANHSFTVVALDAVYTDQYETDVIVLAPGQTADVLLKTNTAVGSYYMVATPYRSASVRSVNLTTRGVVVYDGASQTQTPIMPILPDSHDTPTAHKFYSNITGLTSGRFWVPVPRNVDERMFITIGIGLDQCINPGPGRCLAFKSRLSASMNNESFVLPQGRGASLMEAFYKNISGVYTKDFPDNPPFVFNYTDSDFSTLNGTAIAFAPKSTKVKTLKWNSTLEIVYQNTAILGTENHPMHIHGFNFHVLAQGFGNYNATRDEPKFNLVNPQLRNTIAVPVGGWAVLRFQANNPGVWFVHCHLETHLPWGLAMAFEVENGPTPETSVPPPPADLPKC</sequence>
<dbReference type="InterPro" id="IPR033138">
    <property type="entry name" value="Cu_oxidase_CS"/>
</dbReference>
<dbReference type="SUPFAM" id="SSF49503">
    <property type="entry name" value="Cupredoxins"/>
    <property type="match status" value="3"/>
</dbReference>
<name>A0AAV0ZSJ0_VICFA</name>
<dbReference type="EMBL" id="OX451737">
    <property type="protein sequence ID" value="CAI8600967.1"/>
    <property type="molecule type" value="Genomic_DNA"/>
</dbReference>
<dbReference type="PROSITE" id="PS00079">
    <property type="entry name" value="MULTICOPPER_OXIDASE1"/>
    <property type="match status" value="1"/>
</dbReference>
<dbReference type="EC" id="1.10.3.2" evidence="4 13"/>
<evidence type="ECO:0000313" key="17">
    <source>
        <dbReference type="EMBL" id="CAI8600967.1"/>
    </source>
</evidence>
<feature type="domain" description="Plastocyanin-like" evidence="14">
    <location>
        <begin position="178"/>
        <end position="328"/>
    </location>
</feature>
<dbReference type="PANTHER" id="PTHR11709">
    <property type="entry name" value="MULTI-COPPER OXIDASE"/>
    <property type="match status" value="1"/>
</dbReference>
<evidence type="ECO:0000256" key="10">
    <source>
        <dbReference type="ARBA" id="ARBA00023008"/>
    </source>
</evidence>
<dbReference type="CDD" id="cd13849">
    <property type="entry name" value="CuRO_1_LCC_plant"/>
    <property type="match status" value="1"/>
</dbReference>
<evidence type="ECO:0000313" key="18">
    <source>
        <dbReference type="Proteomes" id="UP001157006"/>
    </source>
</evidence>
<comment type="function">
    <text evidence="13">Lignin degradation and detoxification of lignin-derived products.</text>
</comment>
<dbReference type="NCBIfam" id="TIGR03389">
    <property type="entry name" value="laccase"/>
    <property type="match status" value="1"/>
</dbReference>
<evidence type="ECO:0000256" key="3">
    <source>
        <dbReference type="ARBA" id="ARBA00010609"/>
    </source>
</evidence>
<dbReference type="Gene3D" id="2.60.40.420">
    <property type="entry name" value="Cupredoxins - blue copper proteins"/>
    <property type="match status" value="3"/>
</dbReference>
<dbReference type="AlphaFoldDB" id="A0AAV0ZSJ0"/>
<accession>A0AAV0ZSJ0</accession>
<dbReference type="PROSITE" id="PS00080">
    <property type="entry name" value="MULTICOPPER_OXIDASE2"/>
    <property type="match status" value="1"/>
</dbReference>
<dbReference type="InterPro" id="IPR011706">
    <property type="entry name" value="Cu-oxidase_C"/>
</dbReference>
<evidence type="ECO:0000259" key="14">
    <source>
        <dbReference type="Pfam" id="PF00394"/>
    </source>
</evidence>
<keyword evidence="11" id="KW-0325">Glycoprotein</keyword>
<gene>
    <name evidence="17" type="ORF">VFH_II249480</name>
</gene>
<keyword evidence="10 13" id="KW-0186">Copper</keyword>
<keyword evidence="5 13" id="KW-0052">Apoplast</keyword>
<feature type="domain" description="Plastocyanin-like" evidence="15">
    <location>
        <begin position="435"/>
        <end position="573"/>
    </location>
</feature>
<dbReference type="InterPro" id="IPR034289">
    <property type="entry name" value="CuRO_3_LCC"/>
</dbReference>
<evidence type="ECO:0000256" key="6">
    <source>
        <dbReference type="ARBA" id="ARBA00022525"/>
    </source>
</evidence>
<dbReference type="InterPro" id="IPR017761">
    <property type="entry name" value="Laccase"/>
</dbReference>
<protein>
    <recommendedName>
        <fullName evidence="4 13">Laccase</fullName>
        <ecNumber evidence="4 13">1.10.3.2</ecNumber>
    </recommendedName>
    <alternativeName>
        <fullName evidence="13">Benzenediol:oxygen oxidoreductase</fullName>
    </alternativeName>
    <alternativeName>
        <fullName evidence="13">Diphenol oxidase</fullName>
    </alternativeName>
    <alternativeName>
        <fullName evidence="13">Urishiol oxidase</fullName>
    </alternativeName>
</protein>
<dbReference type="Pfam" id="PF00394">
    <property type="entry name" value="Cu-oxidase"/>
    <property type="match status" value="1"/>
</dbReference>
<evidence type="ECO:0000256" key="11">
    <source>
        <dbReference type="ARBA" id="ARBA00023180"/>
    </source>
</evidence>
<dbReference type="InterPro" id="IPR011707">
    <property type="entry name" value="Cu-oxidase-like_N"/>
</dbReference>
<reference evidence="17 18" key="1">
    <citation type="submission" date="2023-01" db="EMBL/GenBank/DDBJ databases">
        <authorList>
            <person name="Kreplak J."/>
        </authorList>
    </citation>
    <scope>NUCLEOTIDE SEQUENCE [LARGE SCALE GENOMIC DNA]</scope>
</reference>
<evidence type="ECO:0000256" key="12">
    <source>
        <dbReference type="ARBA" id="ARBA00023185"/>
    </source>
</evidence>
<evidence type="ECO:0000256" key="2">
    <source>
        <dbReference type="ARBA" id="ARBA00004271"/>
    </source>
</evidence>
<keyword evidence="9 13" id="KW-0560">Oxidoreductase</keyword>
<keyword evidence="18" id="KW-1185">Reference proteome</keyword>
<dbReference type="GO" id="GO:0052716">
    <property type="term" value="F:hydroquinone:oxygen oxidoreductase activity"/>
    <property type="evidence" value="ECO:0007669"/>
    <property type="project" value="UniProtKB-EC"/>
</dbReference>
<dbReference type="CDD" id="cd13875">
    <property type="entry name" value="CuRO_2_LCC_plant"/>
    <property type="match status" value="1"/>
</dbReference>
<evidence type="ECO:0000259" key="16">
    <source>
        <dbReference type="Pfam" id="PF07732"/>
    </source>
</evidence>
<keyword evidence="6 13" id="KW-0964">Secreted</keyword>
<dbReference type="InterPro" id="IPR045087">
    <property type="entry name" value="Cu-oxidase_fam"/>
</dbReference>
<dbReference type="Proteomes" id="UP001157006">
    <property type="component" value="Chromosome 2"/>
</dbReference>
<dbReference type="InterPro" id="IPR034288">
    <property type="entry name" value="CuRO_1_LCC"/>
</dbReference>
<dbReference type="PANTHER" id="PTHR11709:SF9">
    <property type="entry name" value="LACCASE-7"/>
    <property type="match status" value="1"/>
</dbReference>
<dbReference type="GO" id="GO:0046274">
    <property type="term" value="P:lignin catabolic process"/>
    <property type="evidence" value="ECO:0007669"/>
    <property type="project" value="UniProtKB-KW"/>
</dbReference>
<evidence type="ECO:0000259" key="15">
    <source>
        <dbReference type="Pfam" id="PF07731"/>
    </source>
</evidence>
<keyword evidence="12 13" id="KW-0439">Lignin degradation</keyword>
<dbReference type="GO" id="GO:0005507">
    <property type="term" value="F:copper ion binding"/>
    <property type="evidence" value="ECO:0007669"/>
    <property type="project" value="InterPro"/>
</dbReference>
<evidence type="ECO:0000256" key="13">
    <source>
        <dbReference type="RuleBase" id="RU361119"/>
    </source>
</evidence>
<comment type="similarity">
    <text evidence="3 13">Belongs to the multicopper oxidase family.</text>
</comment>
<dbReference type="InterPro" id="IPR002355">
    <property type="entry name" value="Cu_oxidase_Cu_BS"/>
</dbReference>
<comment type="catalytic activity">
    <reaction evidence="1 13">
        <text>4 hydroquinone + O2 = 4 benzosemiquinone + 2 H2O</text>
        <dbReference type="Rhea" id="RHEA:11276"/>
        <dbReference type="ChEBI" id="CHEBI:15377"/>
        <dbReference type="ChEBI" id="CHEBI:15379"/>
        <dbReference type="ChEBI" id="CHEBI:17594"/>
        <dbReference type="ChEBI" id="CHEBI:17977"/>
        <dbReference type="EC" id="1.10.3.2"/>
    </reaction>
</comment>
<dbReference type="InterPro" id="IPR001117">
    <property type="entry name" value="Cu-oxidase_2nd"/>
</dbReference>
<feature type="domain" description="Plastocyanin-like" evidence="16">
    <location>
        <begin position="52"/>
        <end position="165"/>
    </location>
</feature>
<dbReference type="InterPro" id="IPR034285">
    <property type="entry name" value="CuRO_2_LCC"/>
</dbReference>
<keyword evidence="8 13" id="KW-0677">Repeat</keyword>
<proteinExistence type="inferred from homology"/>
<organism evidence="17 18">
    <name type="scientific">Vicia faba</name>
    <name type="common">Broad bean</name>
    <name type="synonym">Faba vulgaris</name>
    <dbReference type="NCBI Taxonomy" id="3906"/>
    <lineage>
        <taxon>Eukaryota</taxon>
        <taxon>Viridiplantae</taxon>
        <taxon>Streptophyta</taxon>
        <taxon>Embryophyta</taxon>
        <taxon>Tracheophyta</taxon>
        <taxon>Spermatophyta</taxon>
        <taxon>Magnoliopsida</taxon>
        <taxon>eudicotyledons</taxon>
        <taxon>Gunneridae</taxon>
        <taxon>Pentapetalae</taxon>
        <taxon>rosids</taxon>
        <taxon>fabids</taxon>
        <taxon>Fabales</taxon>
        <taxon>Fabaceae</taxon>
        <taxon>Papilionoideae</taxon>
        <taxon>50 kb inversion clade</taxon>
        <taxon>NPAAA clade</taxon>
        <taxon>Hologalegina</taxon>
        <taxon>IRL clade</taxon>
        <taxon>Fabeae</taxon>
        <taxon>Vicia</taxon>
    </lineage>
</organism>
<evidence type="ECO:0000256" key="8">
    <source>
        <dbReference type="ARBA" id="ARBA00022737"/>
    </source>
</evidence>
<evidence type="ECO:0000256" key="7">
    <source>
        <dbReference type="ARBA" id="ARBA00022723"/>
    </source>
</evidence>
<comment type="cofactor">
    <cofactor evidence="13">
        <name>Cu cation</name>
        <dbReference type="ChEBI" id="CHEBI:23378"/>
    </cofactor>
    <text evidence="13">Binds 4 Cu cations per monomer.</text>
</comment>
<comment type="subcellular location">
    <subcellularLocation>
        <location evidence="2 13">Secreted</location>
        <location evidence="2 13">Extracellular space</location>
        <location evidence="2 13">Apoplast</location>
    </subcellularLocation>
</comment>
<dbReference type="Pfam" id="PF07731">
    <property type="entry name" value="Cu-oxidase_2"/>
    <property type="match status" value="1"/>
</dbReference>
<dbReference type="Pfam" id="PF07732">
    <property type="entry name" value="Cu-oxidase_3"/>
    <property type="match status" value="1"/>
</dbReference>
<keyword evidence="7 13" id="KW-0479">Metal-binding</keyword>